<dbReference type="NCBIfam" id="NF005556">
    <property type="entry name" value="PRK07226.1"/>
    <property type="match status" value="1"/>
</dbReference>
<dbReference type="InterPro" id="IPR050456">
    <property type="entry name" value="DeoC/FbaB_aldolase"/>
</dbReference>
<dbReference type="CDD" id="cd00958">
    <property type="entry name" value="DhnA"/>
    <property type="match status" value="1"/>
</dbReference>
<dbReference type="PANTHER" id="PTHR47916">
    <property type="entry name" value="FRUCTOSE-BISPHOSPHATE ALDOLASE CLASS 1"/>
    <property type="match status" value="1"/>
</dbReference>
<evidence type="ECO:0000313" key="1">
    <source>
        <dbReference type="EMBL" id="OMD45061.1"/>
    </source>
</evidence>
<dbReference type="InterPro" id="IPR041720">
    <property type="entry name" value="FbaB-like"/>
</dbReference>
<dbReference type="SUPFAM" id="SSF51569">
    <property type="entry name" value="Aldolase"/>
    <property type="match status" value="1"/>
</dbReference>
<dbReference type="EMBL" id="MPTB01000028">
    <property type="protein sequence ID" value="OMD45061.1"/>
    <property type="molecule type" value="Genomic_DNA"/>
</dbReference>
<dbReference type="Gene3D" id="3.20.20.70">
    <property type="entry name" value="Aldolase class I"/>
    <property type="match status" value="1"/>
</dbReference>
<name>A0ABX3H461_PAEBO</name>
<evidence type="ECO:0008006" key="3">
    <source>
        <dbReference type="Google" id="ProtNLM"/>
    </source>
</evidence>
<dbReference type="PIRSF" id="PIRSF038992">
    <property type="entry name" value="Aldolase_Ia"/>
    <property type="match status" value="1"/>
</dbReference>
<dbReference type="Proteomes" id="UP000187412">
    <property type="component" value="Unassembled WGS sequence"/>
</dbReference>
<evidence type="ECO:0000313" key="2">
    <source>
        <dbReference type="Proteomes" id="UP000187412"/>
    </source>
</evidence>
<gene>
    <name evidence="1" type="ORF">BSK56_20945</name>
</gene>
<reference evidence="1 2" key="1">
    <citation type="submission" date="2016-10" db="EMBL/GenBank/DDBJ databases">
        <title>Paenibacillus species isolates.</title>
        <authorList>
            <person name="Beno S.M."/>
        </authorList>
    </citation>
    <scope>NUCLEOTIDE SEQUENCE [LARGE SCALE GENOMIC DNA]</scope>
    <source>
        <strain evidence="1 2">FSL H7-0744</strain>
    </source>
</reference>
<dbReference type="RefSeq" id="WP_076112585.1">
    <property type="nucleotide sequence ID" value="NZ_MPTB01000028.1"/>
</dbReference>
<dbReference type="InterPro" id="IPR002915">
    <property type="entry name" value="DeoC/FbaB/LacD_aldolase"/>
</dbReference>
<organism evidence="1 2">
    <name type="scientific">Paenibacillus borealis</name>
    <dbReference type="NCBI Taxonomy" id="160799"/>
    <lineage>
        <taxon>Bacteria</taxon>
        <taxon>Bacillati</taxon>
        <taxon>Bacillota</taxon>
        <taxon>Bacilli</taxon>
        <taxon>Bacillales</taxon>
        <taxon>Paenibacillaceae</taxon>
        <taxon>Paenibacillus</taxon>
    </lineage>
</organism>
<keyword evidence="2" id="KW-1185">Reference proteome</keyword>
<comment type="caution">
    <text evidence="1">The sequence shown here is derived from an EMBL/GenBank/DDBJ whole genome shotgun (WGS) entry which is preliminary data.</text>
</comment>
<dbReference type="Pfam" id="PF01791">
    <property type="entry name" value="DeoC"/>
    <property type="match status" value="1"/>
</dbReference>
<accession>A0ABX3H461</accession>
<dbReference type="PANTHER" id="PTHR47916:SF1">
    <property type="entry name" value="3-HYDROXY-5-PHOSPHONOOXYPENTANE-2,4-DIONE THIOLASE"/>
    <property type="match status" value="1"/>
</dbReference>
<sequence length="275" mass="30404">MKDLRMRKLFHPSTGKILITPLDHGITLGPIDGIVNIRDTVAKLCHSKVNAVVLHKGNIHVCKDIFKENRDMAVIMHLSASIGFSPNQLRKVLIASVEEASKTGVDAVSIHINIGNDFDYQMIKDFGKISEECNQWGIPLIAMMYPRGDMVDEYNVQNALVSARVAMEIGADIVKVNYTDKYSFEKIVNAVDIPVVIAGGENHHDKKRLLQTIRDAIDVGASGVAIGRNVFQDNHMQGIIESIDLVVNHGADPEDLIQTIYRGSVANGERERDLV</sequence>
<dbReference type="SMART" id="SM01133">
    <property type="entry name" value="DeoC"/>
    <property type="match status" value="1"/>
</dbReference>
<dbReference type="InterPro" id="IPR013785">
    <property type="entry name" value="Aldolase_TIM"/>
</dbReference>
<protein>
    <recommendedName>
        <fullName evidence="3">Fructose-bisphosphate aldolase</fullName>
    </recommendedName>
</protein>
<proteinExistence type="predicted"/>